<feature type="transmembrane region" description="Helical" evidence="1">
    <location>
        <begin position="87"/>
        <end position="116"/>
    </location>
</feature>
<evidence type="ECO:0008006" key="4">
    <source>
        <dbReference type="Google" id="ProtNLM"/>
    </source>
</evidence>
<feature type="transmembrane region" description="Helical" evidence="1">
    <location>
        <begin position="15"/>
        <end position="37"/>
    </location>
</feature>
<dbReference type="EMBL" id="KN831959">
    <property type="protein sequence ID" value="KIO07596.1"/>
    <property type="molecule type" value="Genomic_DNA"/>
</dbReference>
<evidence type="ECO:0000313" key="2">
    <source>
        <dbReference type="EMBL" id="KIO07596.1"/>
    </source>
</evidence>
<accession>A0A0C3PGS7</accession>
<keyword evidence="1" id="KW-0812">Transmembrane</keyword>
<dbReference type="HOGENOM" id="CLU_099526_0_0_1"/>
<feature type="transmembrane region" description="Helical" evidence="1">
    <location>
        <begin position="137"/>
        <end position="160"/>
    </location>
</feature>
<organism evidence="2 3">
    <name type="scientific">Pisolithus tinctorius Marx 270</name>
    <dbReference type="NCBI Taxonomy" id="870435"/>
    <lineage>
        <taxon>Eukaryota</taxon>
        <taxon>Fungi</taxon>
        <taxon>Dikarya</taxon>
        <taxon>Basidiomycota</taxon>
        <taxon>Agaricomycotina</taxon>
        <taxon>Agaricomycetes</taxon>
        <taxon>Agaricomycetidae</taxon>
        <taxon>Boletales</taxon>
        <taxon>Sclerodermatineae</taxon>
        <taxon>Pisolithaceae</taxon>
        <taxon>Pisolithus</taxon>
    </lineage>
</organism>
<feature type="transmembrane region" description="Helical" evidence="1">
    <location>
        <begin position="57"/>
        <end position="75"/>
    </location>
</feature>
<dbReference type="Proteomes" id="UP000054217">
    <property type="component" value="Unassembled WGS sequence"/>
</dbReference>
<name>A0A0C3PGS7_PISTI</name>
<keyword evidence="1" id="KW-0472">Membrane</keyword>
<evidence type="ECO:0000313" key="3">
    <source>
        <dbReference type="Proteomes" id="UP000054217"/>
    </source>
</evidence>
<reference evidence="3" key="2">
    <citation type="submission" date="2015-01" db="EMBL/GenBank/DDBJ databases">
        <title>Evolutionary Origins and Diversification of the Mycorrhizal Mutualists.</title>
        <authorList>
            <consortium name="DOE Joint Genome Institute"/>
            <consortium name="Mycorrhizal Genomics Consortium"/>
            <person name="Kohler A."/>
            <person name="Kuo A."/>
            <person name="Nagy L.G."/>
            <person name="Floudas D."/>
            <person name="Copeland A."/>
            <person name="Barry K.W."/>
            <person name="Cichocki N."/>
            <person name="Veneault-Fourrey C."/>
            <person name="LaButti K."/>
            <person name="Lindquist E.A."/>
            <person name="Lipzen A."/>
            <person name="Lundell T."/>
            <person name="Morin E."/>
            <person name="Murat C."/>
            <person name="Riley R."/>
            <person name="Ohm R."/>
            <person name="Sun H."/>
            <person name="Tunlid A."/>
            <person name="Henrissat B."/>
            <person name="Grigoriev I.V."/>
            <person name="Hibbett D.S."/>
            <person name="Martin F."/>
        </authorList>
    </citation>
    <scope>NUCLEOTIDE SEQUENCE [LARGE SCALE GENOMIC DNA]</scope>
    <source>
        <strain evidence="3">Marx 270</strain>
    </source>
</reference>
<proteinExistence type="predicted"/>
<feature type="transmembrane region" description="Helical" evidence="1">
    <location>
        <begin position="166"/>
        <end position="187"/>
    </location>
</feature>
<reference evidence="2 3" key="1">
    <citation type="submission" date="2014-04" db="EMBL/GenBank/DDBJ databases">
        <authorList>
            <consortium name="DOE Joint Genome Institute"/>
            <person name="Kuo A."/>
            <person name="Kohler A."/>
            <person name="Costa M.D."/>
            <person name="Nagy L.G."/>
            <person name="Floudas D."/>
            <person name="Copeland A."/>
            <person name="Barry K.W."/>
            <person name="Cichocki N."/>
            <person name="Veneault-Fourrey C."/>
            <person name="LaButti K."/>
            <person name="Lindquist E.A."/>
            <person name="Lipzen A."/>
            <person name="Lundell T."/>
            <person name="Morin E."/>
            <person name="Murat C."/>
            <person name="Sun H."/>
            <person name="Tunlid A."/>
            <person name="Henrissat B."/>
            <person name="Grigoriev I.V."/>
            <person name="Hibbett D.S."/>
            <person name="Martin F."/>
            <person name="Nordberg H.P."/>
            <person name="Cantor M.N."/>
            <person name="Hua S.X."/>
        </authorList>
    </citation>
    <scope>NUCLEOTIDE SEQUENCE [LARGE SCALE GENOMIC DNA]</scope>
    <source>
        <strain evidence="2 3">Marx 270</strain>
    </source>
</reference>
<keyword evidence="1" id="KW-1133">Transmembrane helix</keyword>
<protein>
    <recommendedName>
        <fullName evidence="4">PGG domain-containing protein</fullName>
    </recommendedName>
</protein>
<keyword evidence="3" id="KW-1185">Reference proteome</keyword>
<gene>
    <name evidence="2" type="ORF">M404DRAFT_997777</name>
</gene>
<dbReference type="InParanoid" id="A0A0C3PGS7"/>
<sequence length="226" mass="25070">MPEDHVEDNSTTPGLPRLVCLALFGTPSLKGLLRIILANDKRWETQRQLMIDRTTNINTVSALVLPTAAAFLTTSSPTAIVNWSHTVPYVCFLAGSVFATLSLLSGLGVLGFVNTLQSDAVKEMLYNKRKFFERITLLMMPFLCLFMAGLILVVGFVSAVWFGNSILAKTVVMTGFAFFIFMIFMTFDSLSVNKDNVRGYENMERLHVTTRASADMTTEPSTMCQL</sequence>
<dbReference type="AlphaFoldDB" id="A0A0C3PGS7"/>
<evidence type="ECO:0000256" key="1">
    <source>
        <dbReference type="SAM" id="Phobius"/>
    </source>
</evidence>
<dbReference type="OrthoDB" id="3253189at2759"/>